<evidence type="ECO:0000256" key="1">
    <source>
        <dbReference type="SAM" id="SignalP"/>
    </source>
</evidence>
<evidence type="ECO:0000313" key="4">
    <source>
        <dbReference type="Proteomes" id="UP000285865"/>
    </source>
</evidence>
<comment type="caution">
    <text evidence="3">The sequence shown here is derived from an EMBL/GenBank/DDBJ whole genome shotgun (WGS) entry which is preliminary data.</text>
</comment>
<dbReference type="AlphaFoldDB" id="A0A414ZQV1"/>
<dbReference type="Pfam" id="PF08239">
    <property type="entry name" value="SH3_3"/>
    <property type="match status" value="1"/>
</dbReference>
<proteinExistence type="predicted"/>
<dbReference type="SMART" id="SM00287">
    <property type="entry name" value="SH3b"/>
    <property type="match status" value="1"/>
</dbReference>
<evidence type="ECO:0000313" key="3">
    <source>
        <dbReference type="EMBL" id="RHI25626.1"/>
    </source>
</evidence>
<gene>
    <name evidence="3" type="ORF">DW172_02780</name>
</gene>
<organism evidence="3 4">
    <name type="scientific">Agathobacter rectalis</name>
    <dbReference type="NCBI Taxonomy" id="39491"/>
    <lineage>
        <taxon>Bacteria</taxon>
        <taxon>Bacillati</taxon>
        <taxon>Bacillota</taxon>
        <taxon>Clostridia</taxon>
        <taxon>Lachnospirales</taxon>
        <taxon>Lachnospiraceae</taxon>
        <taxon>Agathobacter</taxon>
    </lineage>
</organism>
<keyword evidence="1" id="KW-0732">Signal</keyword>
<feature type="chain" id="PRO_5039509835" evidence="1">
    <location>
        <begin position="23"/>
        <end position="265"/>
    </location>
</feature>
<feature type="domain" description="SH3b" evidence="2">
    <location>
        <begin position="58"/>
        <end position="124"/>
    </location>
</feature>
<dbReference type="Gene3D" id="2.30.30.40">
    <property type="entry name" value="SH3 Domains"/>
    <property type="match status" value="1"/>
</dbReference>
<protein>
    <submittedName>
        <fullName evidence="3">SH3 domain-containing protein</fullName>
    </submittedName>
</protein>
<accession>A0A414ZQV1</accession>
<name>A0A414ZQV1_9FIRM</name>
<dbReference type="Proteomes" id="UP000285865">
    <property type="component" value="Unassembled WGS sequence"/>
</dbReference>
<evidence type="ECO:0000259" key="2">
    <source>
        <dbReference type="PROSITE" id="PS51781"/>
    </source>
</evidence>
<dbReference type="EMBL" id="QRKN01000001">
    <property type="protein sequence ID" value="RHI25626.1"/>
    <property type="molecule type" value="Genomic_DNA"/>
</dbReference>
<dbReference type="PROSITE" id="PS51781">
    <property type="entry name" value="SH3B"/>
    <property type="match status" value="1"/>
</dbReference>
<sequence length="265" mass="30041">MTRKKLATMLVVAFAISATSVAPVYGAENEDISKYDCDYKPWLEMNAGVSNTLASAWASETTFEPYWTTTAVNVRSKPNTDSEIVTTLLWNQRVSVASFDNEWDLIYWNDKIYYINKNYLQDHEAEFELFEVPYAAHKTWMPYTAITKRESSQYILQHTSAYTGKYGIRMVGDRYCVALGSYFGCEIGDEFDLVLANGTIIPCIMSDEKADIHTDSSNIITKETNCLSEFVVDKSALDISAKRSGDISSICQEWDSPVTQIRVYK</sequence>
<dbReference type="RefSeq" id="WP_118257102.1">
    <property type="nucleotide sequence ID" value="NZ_QRKN01000001.1"/>
</dbReference>
<reference evidence="3 4" key="1">
    <citation type="submission" date="2018-08" db="EMBL/GenBank/DDBJ databases">
        <title>A genome reference for cultivated species of the human gut microbiota.</title>
        <authorList>
            <person name="Zou Y."/>
            <person name="Xue W."/>
            <person name="Luo G."/>
        </authorList>
    </citation>
    <scope>NUCLEOTIDE SEQUENCE [LARGE SCALE GENOMIC DNA]</scope>
    <source>
        <strain evidence="3 4">AM16-11</strain>
    </source>
</reference>
<dbReference type="InterPro" id="IPR003646">
    <property type="entry name" value="SH3-like_bac-type"/>
</dbReference>
<feature type="signal peptide" evidence="1">
    <location>
        <begin position="1"/>
        <end position="22"/>
    </location>
</feature>